<reference evidence="2 3" key="1">
    <citation type="submission" date="2019-03" db="EMBL/GenBank/DDBJ databases">
        <title>Genomics of glacier-inhabiting Cryobacterium strains.</title>
        <authorList>
            <person name="Liu Q."/>
            <person name="Xin Y.-H."/>
        </authorList>
    </citation>
    <scope>NUCLEOTIDE SEQUENCE [LARGE SCALE GENOMIC DNA]</scope>
    <source>
        <strain evidence="2 3">Sr36</strain>
    </source>
</reference>
<keyword evidence="1" id="KW-0472">Membrane</keyword>
<gene>
    <name evidence="2" type="ORF">E3T47_13480</name>
</gene>
<dbReference type="AlphaFoldDB" id="A0A4R9AL73"/>
<keyword evidence="1" id="KW-0812">Transmembrane</keyword>
<feature type="transmembrane region" description="Helical" evidence="1">
    <location>
        <begin position="77"/>
        <end position="97"/>
    </location>
</feature>
<organism evidence="2 3">
    <name type="scientific">Cryobacterium ruanii</name>
    <dbReference type="NCBI Taxonomy" id="1259197"/>
    <lineage>
        <taxon>Bacteria</taxon>
        <taxon>Bacillati</taxon>
        <taxon>Actinomycetota</taxon>
        <taxon>Actinomycetes</taxon>
        <taxon>Micrococcales</taxon>
        <taxon>Microbacteriaceae</taxon>
        <taxon>Cryobacterium</taxon>
    </lineage>
</organism>
<dbReference type="Proteomes" id="UP000298154">
    <property type="component" value="Unassembled WGS sequence"/>
</dbReference>
<dbReference type="EMBL" id="SOHK01000019">
    <property type="protein sequence ID" value="TFD63698.1"/>
    <property type="molecule type" value="Genomic_DNA"/>
</dbReference>
<feature type="transmembrane region" description="Helical" evidence="1">
    <location>
        <begin position="37"/>
        <end position="56"/>
    </location>
</feature>
<proteinExistence type="predicted"/>
<name>A0A4R9AL73_9MICO</name>
<evidence type="ECO:0000313" key="2">
    <source>
        <dbReference type="EMBL" id="TFD63698.1"/>
    </source>
</evidence>
<keyword evidence="3" id="KW-1185">Reference proteome</keyword>
<evidence type="ECO:0000313" key="3">
    <source>
        <dbReference type="Proteomes" id="UP000298154"/>
    </source>
</evidence>
<dbReference type="OrthoDB" id="10018987at2"/>
<dbReference type="RefSeq" id="WP_134556572.1">
    <property type="nucleotide sequence ID" value="NZ_SOHK01000019.1"/>
</dbReference>
<keyword evidence="1" id="KW-1133">Transmembrane helix</keyword>
<accession>A0A4R9AL73</accession>
<sequence length="98" mass="9988">MAVMWLAMPPAAPVATADGATPVAVHAAHPQAAGSLLLPLGWVLIAASVVVVVLVIRGTLVLVGQPGLRKRWVAAQHASMGLAMSAMTVGMIVPLMFS</sequence>
<comment type="caution">
    <text evidence="2">The sequence shown here is derived from an EMBL/GenBank/DDBJ whole genome shotgun (WGS) entry which is preliminary data.</text>
</comment>
<evidence type="ECO:0000256" key="1">
    <source>
        <dbReference type="SAM" id="Phobius"/>
    </source>
</evidence>
<protein>
    <submittedName>
        <fullName evidence="2">Uncharacterized protein</fullName>
    </submittedName>
</protein>